<dbReference type="KEGG" id="agv:OJF2_07110"/>
<dbReference type="RefSeq" id="WP_168221585.1">
    <property type="nucleotide sequence ID" value="NZ_CP042997.1"/>
</dbReference>
<dbReference type="Gene3D" id="3.40.50.1110">
    <property type="entry name" value="SGNH hydrolase"/>
    <property type="match status" value="1"/>
</dbReference>
<dbReference type="EMBL" id="CP042997">
    <property type="protein sequence ID" value="QEH32242.1"/>
    <property type="molecule type" value="Genomic_DNA"/>
</dbReference>
<evidence type="ECO:0008006" key="3">
    <source>
        <dbReference type="Google" id="ProtNLM"/>
    </source>
</evidence>
<keyword evidence="2" id="KW-1185">Reference proteome</keyword>
<name>A0A5B9VVH7_9BACT</name>
<proteinExistence type="predicted"/>
<gene>
    <name evidence="1" type="ORF">OJF2_07110</name>
</gene>
<dbReference type="AlphaFoldDB" id="A0A5B9VVH7"/>
<accession>A0A5B9VVH7</accession>
<protein>
    <recommendedName>
        <fullName evidence="3">SGNH hydrolase-type esterase domain-containing protein</fullName>
    </recommendedName>
</protein>
<dbReference type="GO" id="GO:0016788">
    <property type="term" value="F:hydrolase activity, acting on ester bonds"/>
    <property type="evidence" value="ECO:0007669"/>
    <property type="project" value="UniProtKB-ARBA"/>
</dbReference>
<dbReference type="Proteomes" id="UP000324233">
    <property type="component" value="Chromosome"/>
</dbReference>
<sequence length="313" mass="34377">MPMGIGVGSPRAWGLVAACGCLALPSTVSCEDVKSARAYFVGNSVTDTIRYGSLAKLAESRGRTLTWGRDMIPGSPLSWLWDHPADGFRQEPFGLYPTALGEYSWDVLSLEPFDRHLDGKDGDLAAAGRFIDLALRRSPDVQVYIYSRWPRRDEGKDGSLSLDYRAKWLRKYTGGWDGTEETRDYFERVVAGLREAYRGKAKPALLVPVGDVLLELDARMKAGKVPGHSDIAQIYVDGIHFNNVGSYVVGLTYYATIFRDDPRGLPAGPYNEDLDPAKGRKIDEALAGAIQEAVWSVVSTHPLAGVRALPSRP</sequence>
<evidence type="ECO:0000313" key="2">
    <source>
        <dbReference type="Proteomes" id="UP000324233"/>
    </source>
</evidence>
<organism evidence="1 2">
    <name type="scientific">Aquisphaera giovannonii</name>
    <dbReference type="NCBI Taxonomy" id="406548"/>
    <lineage>
        <taxon>Bacteria</taxon>
        <taxon>Pseudomonadati</taxon>
        <taxon>Planctomycetota</taxon>
        <taxon>Planctomycetia</taxon>
        <taxon>Isosphaerales</taxon>
        <taxon>Isosphaeraceae</taxon>
        <taxon>Aquisphaera</taxon>
    </lineage>
</organism>
<reference evidence="1 2" key="1">
    <citation type="submission" date="2019-08" db="EMBL/GenBank/DDBJ databases">
        <title>Deep-cultivation of Planctomycetes and their phenomic and genomic characterization uncovers novel biology.</title>
        <authorList>
            <person name="Wiegand S."/>
            <person name="Jogler M."/>
            <person name="Boedeker C."/>
            <person name="Pinto D."/>
            <person name="Vollmers J."/>
            <person name="Rivas-Marin E."/>
            <person name="Kohn T."/>
            <person name="Peeters S.H."/>
            <person name="Heuer A."/>
            <person name="Rast P."/>
            <person name="Oberbeckmann S."/>
            <person name="Bunk B."/>
            <person name="Jeske O."/>
            <person name="Meyerdierks A."/>
            <person name="Storesund J.E."/>
            <person name="Kallscheuer N."/>
            <person name="Luecker S."/>
            <person name="Lage O.M."/>
            <person name="Pohl T."/>
            <person name="Merkel B.J."/>
            <person name="Hornburger P."/>
            <person name="Mueller R.-W."/>
            <person name="Bruemmer F."/>
            <person name="Labrenz M."/>
            <person name="Spormann A.M."/>
            <person name="Op den Camp H."/>
            <person name="Overmann J."/>
            <person name="Amann R."/>
            <person name="Jetten M.S.M."/>
            <person name="Mascher T."/>
            <person name="Medema M.H."/>
            <person name="Devos D.P."/>
            <person name="Kaster A.-K."/>
            <person name="Ovreas L."/>
            <person name="Rohde M."/>
            <person name="Galperin M.Y."/>
            <person name="Jogler C."/>
        </authorList>
    </citation>
    <scope>NUCLEOTIDE SEQUENCE [LARGE SCALE GENOMIC DNA]</scope>
    <source>
        <strain evidence="1 2">OJF2</strain>
    </source>
</reference>
<dbReference type="InterPro" id="IPR036514">
    <property type="entry name" value="SGNH_hydro_sf"/>
</dbReference>
<evidence type="ECO:0000313" key="1">
    <source>
        <dbReference type="EMBL" id="QEH32242.1"/>
    </source>
</evidence>